<dbReference type="InterPro" id="IPR011990">
    <property type="entry name" value="TPR-like_helical_dom_sf"/>
</dbReference>
<dbReference type="OrthoDB" id="9798343at2"/>
<evidence type="ECO:0000313" key="9">
    <source>
        <dbReference type="Proteomes" id="UP000305888"/>
    </source>
</evidence>
<keyword evidence="2 6" id="KW-0812">Transmembrane</keyword>
<protein>
    <submittedName>
        <fullName evidence="8">Heme biosynthesis protein HemY</fullName>
    </submittedName>
</protein>
<evidence type="ECO:0000313" key="8">
    <source>
        <dbReference type="EMBL" id="QDL91463.1"/>
    </source>
</evidence>
<evidence type="ECO:0000256" key="5">
    <source>
        <dbReference type="SAM" id="MobiDB-lite"/>
    </source>
</evidence>
<keyword evidence="4 6" id="KW-0472">Membrane</keyword>
<proteinExistence type="predicted"/>
<dbReference type="Gene3D" id="1.25.40.10">
    <property type="entry name" value="Tetratricopeptide repeat domain"/>
    <property type="match status" value="1"/>
</dbReference>
<evidence type="ECO:0000256" key="3">
    <source>
        <dbReference type="ARBA" id="ARBA00022989"/>
    </source>
</evidence>
<feature type="region of interest" description="Disordered" evidence="5">
    <location>
        <begin position="463"/>
        <end position="496"/>
    </location>
</feature>
<evidence type="ECO:0000259" key="7">
    <source>
        <dbReference type="Pfam" id="PF07219"/>
    </source>
</evidence>
<sequence length="496" mass="53157">MIWSLLKVAIFVVLAALVAWGAGYVVETPGEVRIAFGGQEVSLEPIAFIIVLLLALLAVWVLIRIAGLLVAVLRFLNGDDTAISRHFDRTRERRGFDALAKGMIALAGGEGKEAMAKATKAEKLLDRPELTRLLNAQAAEMAGNTARAEEYYKQLLEDDRTRFVGVRGLMHQRLAEGNTEVALKLAEKAFALKPKHEGVLDTLFMLQSETGDWAGARRTIEAKVKARSLPRDVGARRDAVLSIAEAREAEVMGDVARARIAAHDANRLAPGFVPAAVTAARLKASEGDRKTAEKILRKAWEANPHPDLAAAFAALVPDESPAERQARFKTLLKVQPGHPETRMLAAELALAAEDFPGARRALGDLAETHPTTRTLAIMAAVERGEGAEDTVVRGWLARALGASRGEQWVCGKCRHVHASWTPICENCEAFDTLLWEEPASGSVPEASSAAMLPIIVGAERGVTAPVTPPAAPAEPAGVTDAEQVPADGPDTPPRTA</sequence>
<dbReference type="InterPro" id="IPR010817">
    <property type="entry name" value="HemY_N"/>
</dbReference>
<dbReference type="RefSeq" id="WP_138577733.1">
    <property type="nucleotide sequence ID" value="NZ_CP040818.1"/>
</dbReference>
<organism evidence="8 9">
    <name type="scientific">Paroceanicella profunda</name>
    <dbReference type="NCBI Taxonomy" id="2579971"/>
    <lineage>
        <taxon>Bacteria</taxon>
        <taxon>Pseudomonadati</taxon>
        <taxon>Pseudomonadota</taxon>
        <taxon>Alphaproteobacteria</taxon>
        <taxon>Rhodobacterales</taxon>
        <taxon>Paracoccaceae</taxon>
        <taxon>Paroceanicella</taxon>
    </lineage>
</organism>
<dbReference type="KEGG" id="ppru:FDP22_06490"/>
<keyword evidence="3 6" id="KW-1133">Transmembrane helix</keyword>
<comment type="subcellular location">
    <subcellularLocation>
        <location evidence="1">Membrane</location>
    </subcellularLocation>
</comment>
<dbReference type="InterPro" id="IPR016982">
    <property type="entry name" value="Mms48"/>
</dbReference>
<dbReference type="PIRSF" id="PIRSF031802">
    <property type="entry name" value="UCP031802"/>
    <property type="match status" value="1"/>
</dbReference>
<evidence type="ECO:0000256" key="6">
    <source>
        <dbReference type="SAM" id="Phobius"/>
    </source>
</evidence>
<dbReference type="EMBL" id="CP040818">
    <property type="protein sequence ID" value="QDL91463.1"/>
    <property type="molecule type" value="Genomic_DNA"/>
</dbReference>
<dbReference type="Pfam" id="PF07219">
    <property type="entry name" value="HemY_N"/>
    <property type="match status" value="1"/>
</dbReference>
<accession>A0A5B8FZ20</accession>
<dbReference type="SUPFAM" id="SSF48452">
    <property type="entry name" value="TPR-like"/>
    <property type="match status" value="1"/>
</dbReference>
<dbReference type="GO" id="GO:0016020">
    <property type="term" value="C:membrane"/>
    <property type="evidence" value="ECO:0007669"/>
    <property type="project" value="UniProtKB-SubCell"/>
</dbReference>
<feature type="transmembrane region" description="Helical" evidence="6">
    <location>
        <begin position="45"/>
        <end position="76"/>
    </location>
</feature>
<reference evidence="8 9" key="1">
    <citation type="submission" date="2019-06" db="EMBL/GenBank/DDBJ databases">
        <title>Genome sequence of Rhodobacteraceae bacterium D4M1.</title>
        <authorList>
            <person name="Cao J."/>
        </authorList>
    </citation>
    <scope>NUCLEOTIDE SEQUENCE [LARGE SCALE GENOMIC DNA]</scope>
    <source>
        <strain evidence="8 9">D4M1</strain>
    </source>
</reference>
<keyword evidence="9" id="KW-1185">Reference proteome</keyword>
<evidence type="ECO:0000256" key="2">
    <source>
        <dbReference type="ARBA" id="ARBA00022692"/>
    </source>
</evidence>
<feature type="domain" description="HemY N-terminal" evidence="7">
    <location>
        <begin position="30"/>
        <end position="143"/>
    </location>
</feature>
<dbReference type="Proteomes" id="UP000305888">
    <property type="component" value="Chromosome"/>
</dbReference>
<gene>
    <name evidence="8" type="ORF">FDP22_06490</name>
</gene>
<dbReference type="AlphaFoldDB" id="A0A5B8FZ20"/>
<evidence type="ECO:0000256" key="4">
    <source>
        <dbReference type="ARBA" id="ARBA00023136"/>
    </source>
</evidence>
<evidence type="ECO:0000256" key="1">
    <source>
        <dbReference type="ARBA" id="ARBA00004370"/>
    </source>
</evidence>
<name>A0A5B8FZ20_9RHOB</name>